<protein>
    <submittedName>
        <fullName evidence="1">Uncharacterized protein</fullName>
    </submittedName>
</protein>
<evidence type="ECO:0000313" key="2">
    <source>
        <dbReference type="Proteomes" id="UP001159363"/>
    </source>
</evidence>
<reference evidence="1 2" key="1">
    <citation type="submission" date="2023-02" db="EMBL/GenBank/DDBJ databases">
        <title>LHISI_Scaffold_Assembly.</title>
        <authorList>
            <person name="Stuart O.P."/>
            <person name="Cleave R."/>
            <person name="Magrath M.J.L."/>
            <person name="Mikheyev A.S."/>
        </authorList>
    </citation>
    <scope>NUCLEOTIDE SEQUENCE [LARGE SCALE GENOMIC DNA]</scope>
    <source>
        <strain evidence="1">Daus_M_001</strain>
        <tissue evidence="1">Leg muscle</tissue>
    </source>
</reference>
<dbReference type="EMBL" id="JARBHB010000006">
    <property type="protein sequence ID" value="KAJ8881322.1"/>
    <property type="molecule type" value="Genomic_DNA"/>
</dbReference>
<keyword evidence="2" id="KW-1185">Reference proteome</keyword>
<proteinExistence type="predicted"/>
<evidence type="ECO:0000313" key="1">
    <source>
        <dbReference type="EMBL" id="KAJ8881322.1"/>
    </source>
</evidence>
<sequence>MVAVATQSLPAMMNVSSHATSSPFRQWSSSGMQARGNLRSLRKPADKRHSPERFPLAKIQECPRRRLNPVRLGGRLAVKLLSHRGMANKVTAQSVGRHYFFHFPRGIQKQLLEPLPLTRWQLTSFCGPAEKKIARPATDLASPATSTARKNSTMRSFTYQKRHSRIASPSPFGAPPGFRTGESCRTMPLIGEFSRGFPVSTARPGKEPARTCIKEPYYHSPGVIYKSQEKLWKTKMAESVIEPGSSNENPTFFATALPRLVTAQTSMQAIAGIVHGSASISSTILPDRSITSWMMWDIRASRDATSNHWEGEAITERVGARRVERSPKYGKLQSAGDQQTGRLPLPLGGVASKTDAFSSLGKSFSLHYPFSDFPLALTHCRTRPLIYDLRSSFEPRWCNRPLARKDVSHRGKSVKYCYMLSGLSRFSYLARSCEGKSAQEPPGNLRARGDLQRHAAAACRCDNPLATSTHLTFSRLNFCTYLKECCGPLPLHLSARLGMPGTFQIGHQADSFSRVREFGRLPDIKRQVCGDNEAKRKQTVK</sequence>
<name>A0ABQ9HAG7_9NEOP</name>
<dbReference type="Proteomes" id="UP001159363">
    <property type="component" value="Chromosome 5"/>
</dbReference>
<organism evidence="1 2">
    <name type="scientific">Dryococelus australis</name>
    <dbReference type="NCBI Taxonomy" id="614101"/>
    <lineage>
        <taxon>Eukaryota</taxon>
        <taxon>Metazoa</taxon>
        <taxon>Ecdysozoa</taxon>
        <taxon>Arthropoda</taxon>
        <taxon>Hexapoda</taxon>
        <taxon>Insecta</taxon>
        <taxon>Pterygota</taxon>
        <taxon>Neoptera</taxon>
        <taxon>Polyneoptera</taxon>
        <taxon>Phasmatodea</taxon>
        <taxon>Verophasmatodea</taxon>
        <taxon>Anareolatae</taxon>
        <taxon>Phasmatidae</taxon>
        <taxon>Eurycanthinae</taxon>
        <taxon>Dryococelus</taxon>
    </lineage>
</organism>
<comment type="caution">
    <text evidence="1">The sequence shown here is derived from an EMBL/GenBank/DDBJ whole genome shotgun (WGS) entry which is preliminary data.</text>
</comment>
<accession>A0ABQ9HAG7</accession>
<gene>
    <name evidence="1" type="ORF">PR048_017803</name>
</gene>